<dbReference type="GO" id="GO:0140643">
    <property type="term" value="F:hydroxymethylglutaryl-CoA reductase (NADH) activity"/>
    <property type="evidence" value="ECO:0007669"/>
    <property type="project" value="UniProtKB-EC"/>
</dbReference>
<evidence type="ECO:0000256" key="1">
    <source>
        <dbReference type="ARBA" id="ARBA00007661"/>
    </source>
</evidence>
<feature type="compositionally biased region" description="Polar residues" evidence="4">
    <location>
        <begin position="9"/>
        <end position="20"/>
    </location>
</feature>
<comment type="catalytic activity">
    <reaction evidence="3">
        <text>(R)-mevalonate + 2 NAD(+) + CoA = (3S)-3-hydroxy-3-methylglutaryl-CoA + 2 NADH + 2 H(+)</text>
        <dbReference type="Rhea" id="RHEA:14833"/>
        <dbReference type="ChEBI" id="CHEBI:15378"/>
        <dbReference type="ChEBI" id="CHEBI:36464"/>
        <dbReference type="ChEBI" id="CHEBI:43074"/>
        <dbReference type="ChEBI" id="CHEBI:57287"/>
        <dbReference type="ChEBI" id="CHEBI:57540"/>
        <dbReference type="ChEBI" id="CHEBI:57945"/>
        <dbReference type="EC" id="1.1.1.88"/>
    </reaction>
</comment>
<accession>A0A3R8QVH5</accession>
<dbReference type="PANTHER" id="PTHR10572:SF24">
    <property type="entry name" value="3-HYDROXY-3-METHYLGLUTARYL-COENZYME A REDUCTASE"/>
    <property type="match status" value="1"/>
</dbReference>
<keyword evidence="3" id="KW-0520">NAD</keyword>
<dbReference type="PANTHER" id="PTHR10572">
    <property type="entry name" value="3-HYDROXY-3-METHYLGLUTARYL-COENZYME A REDUCTASE"/>
    <property type="match status" value="1"/>
</dbReference>
<dbReference type="InterPro" id="IPR009023">
    <property type="entry name" value="HMG_CoA_Rdtase_NAD(P)-bd_sf"/>
</dbReference>
<dbReference type="InterPro" id="IPR002202">
    <property type="entry name" value="HMG_CoA_Rdtase"/>
</dbReference>
<keyword evidence="6" id="KW-1185">Reference proteome</keyword>
<dbReference type="UniPathway" id="UPA00257">
    <property type="reaction ID" value="UER00367"/>
</dbReference>
<dbReference type="GO" id="GO:0015936">
    <property type="term" value="P:coenzyme A metabolic process"/>
    <property type="evidence" value="ECO:0007669"/>
    <property type="project" value="InterPro"/>
</dbReference>
<dbReference type="GO" id="GO:0004420">
    <property type="term" value="F:hydroxymethylglutaryl-CoA reductase (NADPH) activity"/>
    <property type="evidence" value="ECO:0007669"/>
    <property type="project" value="InterPro"/>
</dbReference>
<comment type="caution">
    <text evidence="5">The sequence shown here is derived from an EMBL/GenBank/DDBJ whole genome shotgun (WGS) entry which is preliminary data.</text>
</comment>
<dbReference type="PROSITE" id="PS00318">
    <property type="entry name" value="HMG_COA_REDUCTASE_2"/>
    <property type="match status" value="1"/>
</dbReference>
<dbReference type="SUPFAM" id="SSF55035">
    <property type="entry name" value="NAD-binding domain of HMG-CoA reductase"/>
    <property type="match status" value="1"/>
</dbReference>
<dbReference type="SUPFAM" id="SSF56542">
    <property type="entry name" value="Substrate-binding domain of HMG-CoA reductase"/>
    <property type="match status" value="1"/>
</dbReference>
<dbReference type="EC" id="1.1.1.88" evidence="3"/>
<dbReference type="Proteomes" id="UP000274327">
    <property type="component" value="Unassembled WGS sequence"/>
</dbReference>
<gene>
    <name evidence="5" type="ORF">DS079_05235</name>
</gene>
<dbReference type="InterPro" id="IPR009029">
    <property type="entry name" value="HMG_CoA_Rdtase_sub-bd_dom_sf"/>
</dbReference>
<reference evidence="5 6" key="1">
    <citation type="submission" date="2018-07" db="EMBL/GenBank/DDBJ databases">
        <title>Brachybacteriurn paraconglorneratum KCTC 9916.</title>
        <authorList>
            <person name="Li Y."/>
        </authorList>
    </citation>
    <scope>NUCLEOTIDE SEQUENCE [LARGE SCALE GENOMIC DNA]</scope>
    <source>
        <strain evidence="5 6">KCTC 9916</strain>
    </source>
</reference>
<evidence type="ECO:0000256" key="4">
    <source>
        <dbReference type="SAM" id="MobiDB-lite"/>
    </source>
</evidence>
<dbReference type="PROSITE" id="PS00066">
    <property type="entry name" value="HMG_COA_REDUCTASE_1"/>
    <property type="match status" value="1"/>
</dbReference>
<dbReference type="Gene3D" id="1.10.8.660">
    <property type="match status" value="1"/>
</dbReference>
<dbReference type="AlphaFoldDB" id="A0A3R8QVH5"/>
<keyword evidence="2 3" id="KW-0560">Oxidoreductase</keyword>
<dbReference type="Gene3D" id="3.90.770.10">
    <property type="entry name" value="3-hydroxy-3-methylglutaryl-coenzyme A Reductase, Chain A, domain 2"/>
    <property type="match status" value="2"/>
</dbReference>
<name>A0A3R8QVH5_9MICO</name>
<dbReference type="CDD" id="cd00644">
    <property type="entry name" value="HMG-CoA_reductase_classII"/>
    <property type="match status" value="1"/>
</dbReference>
<dbReference type="InterPro" id="IPR023076">
    <property type="entry name" value="HMG_CoA_Rdtase_CS"/>
</dbReference>
<dbReference type="PROSITE" id="PS01192">
    <property type="entry name" value="HMG_COA_REDUCTASE_3"/>
    <property type="match status" value="1"/>
</dbReference>
<protein>
    <recommendedName>
        <fullName evidence="3">3-hydroxy-3-methylglutaryl coenzyme A reductase</fullName>
        <shortName evidence="3">HMG-CoA reductase</shortName>
        <ecNumber evidence="3">1.1.1.88</ecNumber>
    </recommendedName>
</protein>
<dbReference type="PRINTS" id="PR00071">
    <property type="entry name" value="HMGCOARDTASE"/>
</dbReference>
<evidence type="ECO:0000313" key="5">
    <source>
        <dbReference type="EMBL" id="RRR19651.1"/>
    </source>
</evidence>
<dbReference type="NCBIfam" id="TIGR00532">
    <property type="entry name" value="HMG_CoA_R_NAD"/>
    <property type="match status" value="1"/>
</dbReference>
<feature type="region of interest" description="Disordered" evidence="4">
    <location>
        <begin position="1"/>
        <end position="26"/>
    </location>
</feature>
<organism evidence="5 6">
    <name type="scientific">Brachybacterium paraconglomeratum</name>
    <dbReference type="NCBI Taxonomy" id="173362"/>
    <lineage>
        <taxon>Bacteria</taxon>
        <taxon>Bacillati</taxon>
        <taxon>Actinomycetota</taxon>
        <taxon>Actinomycetes</taxon>
        <taxon>Micrococcales</taxon>
        <taxon>Dermabacteraceae</taxon>
        <taxon>Brachybacterium</taxon>
    </lineage>
</organism>
<sequence>MGRLALEQPTRSTVATTSRLSGLRNDEPAERLEKVRAQVPALSGHLDAIRSGGLDMDRADRMVEHVVGQIGIPLGVATNFIVNGREVLVPMATEEPSVIAAASNIARMTRDTGGFFTSSTLPLMQAQIQLLDVLDPYGAKLRIKEHEQRILELANAQDPRLIEIGGGARELIVRVIEGKRRTHVVVHLVVHVGDAMGANAVNTMAEAVAPGLSELSGGRSLLRILTNKADLRLSRARCVIPAAVIGGKQVVEDMVAAVDFAIDDPYRAATHNKGIMNGISSVVLATGNDTRAVEAGAHSHAVRGGQYSSLSNFDLDAEGNLSATLELPIPVGLVGGATRTHPTAQAAVTMSEVDSAQQLAELTTAVGLAQNIAAVRALAAEGIQQGHMALHARNVAASAGATADEIDAVSSAMVSEGAVRVDVAERLLAEGRAQR</sequence>
<dbReference type="Pfam" id="PF00368">
    <property type="entry name" value="HMG-CoA_red"/>
    <property type="match status" value="1"/>
</dbReference>
<dbReference type="InterPro" id="IPR023074">
    <property type="entry name" value="HMG_CoA_Rdtase_cat_sf"/>
</dbReference>
<evidence type="ECO:0000256" key="2">
    <source>
        <dbReference type="ARBA" id="ARBA00023002"/>
    </source>
</evidence>
<comment type="pathway">
    <text evidence="3">Metabolic intermediate metabolism; (R)-mevalonate degradation; (S)-3-hydroxy-3-methylglutaryl-CoA from (R)-mevalonate: step 1/1.</text>
</comment>
<dbReference type="InterPro" id="IPR004553">
    <property type="entry name" value="HMG_CoA_Rdtase_bac-typ"/>
</dbReference>
<evidence type="ECO:0000313" key="6">
    <source>
        <dbReference type="Proteomes" id="UP000274327"/>
    </source>
</evidence>
<comment type="similarity">
    <text evidence="1 3">Belongs to the HMG-CoA reductase family.</text>
</comment>
<evidence type="ECO:0000256" key="3">
    <source>
        <dbReference type="RuleBase" id="RU361219"/>
    </source>
</evidence>
<proteinExistence type="inferred from homology"/>
<dbReference type="EMBL" id="QOCI01000002">
    <property type="protein sequence ID" value="RRR19651.1"/>
    <property type="molecule type" value="Genomic_DNA"/>
</dbReference>
<dbReference type="PROSITE" id="PS50065">
    <property type="entry name" value="HMG_COA_REDUCTASE_4"/>
    <property type="match status" value="1"/>
</dbReference>